<feature type="transmembrane region" description="Helical" evidence="1">
    <location>
        <begin position="45"/>
        <end position="66"/>
    </location>
</feature>
<sequence>MANRNARIGLILFFVYLAFYGGFVLLAAFSPATMARLPWSGVNLAIWYGFALIAGALLLALLYGYLCRVEAPNTNAPPDGHAQD</sequence>
<feature type="transmembrane region" description="Helical" evidence="1">
    <location>
        <begin position="12"/>
        <end position="33"/>
    </location>
</feature>
<dbReference type="EMBL" id="AP021861">
    <property type="protein sequence ID" value="BBO30527.1"/>
    <property type="molecule type" value="Genomic_DNA"/>
</dbReference>
<reference evidence="3" key="1">
    <citation type="submission" date="2019-10" db="EMBL/GenBank/DDBJ databases">
        <title>Lacipirellula parvula gen. nov., sp. nov., representing a lineage of planctomycetes widespread in freshwater anoxic habitats, and description of the family Lacipirellulaceae.</title>
        <authorList>
            <person name="Dedysh S.N."/>
            <person name="Kulichevskaya I.S."/>
            <person name="Beletsky A.V."/>
            <person name="Rakitin A.L."/>
            <person name="Mardanov A.V."/>
            <person name="Ivanova A.A."/>
            <person name="Saltykova V.X."/>
            <person name="Rijpstra W.I.C."/>
            <person name="Sinninghe Damste J.S."/>
            <person name="Ravin N.V."/>
        </authorList>
    </citation>
    <scope>NUCLEOTIDE SEQUENCE [LARGE SCALE GENOMIC DNA]</scope>
    <source>
        <strain evidence="3">PX69</strain>
    </source>
</reference>
<accession>A0A5K7X3Z7</accession>
<evidence type="ECO:0000256" key="1">
    <source>
        <dbReference type="SAM" id="Phobius"/>
    </source>
</evidence>
<dbReference type="AlphaFoldDB" id="A0A5K7X3Z7"/>
<evidence type="ECO:0000313" key="2">
    <source>
        <dbReference type="EMBL" id="BBO30527.1"/>
    </source>
</evidence>
<keyword evidence="3" id="KW-1185">Reference proteome</keyword>
<gene>
    <name evidence="2" type="ORF">PLANPX_0139</name>
</gene>
<keyword evidence="1" id="KW-0472">Membrane</keyword>
<dbReference type="KEGG" id="lpav:PLANPX_0139"/>
<dbReference type="RefSeq" id="WP_198421827.1">
    <property type="nucleotide sequence ID" value="NZ_AP021861.1"/>
</dbReference>
<name>A0A5K7X3Z7_9BACT</name>
<proteinExistence type="predicted"/>
<keyword evidence="1" id="KW-0812">Transmembrane</keyword>
<evidence type="ECO:0000313" key="3">
    <source>
        <dbReference type="Proteomes" id="UP000326837"/>
    </source>
</evidence>
<dbReference type="Proteomes" id="UP000326837">
    <property type="component" value="Chromosome"/>
</dbReference>
<keyword evidence="1" id="KW-1133">Transmembrane helix</keyword>
<organism evidence="2 3">
    <name type="scientific">Lacipirellula parvula</name>
    <dbReference type="NCBI Taxonomy" id="2650471"/>
    <lineage>
        <taxon>Bacteria</taxon>
        <taxon>Pseudomonadati</taxon>
        <taxon>Planctomycetota</taxon>
        <taxon>Planctomycetia</taxon>
        <taxon>Pirellulales</taxon>
        <taxon>Lacipirellulaceae</taxon>
        <taxon>Lacipirellula</taxon>
    </lineage>
</organism>
<dbReference type="InterPro" id="IPR007436">
    <property type="entry name" value="DUF485"/>
</dbReference>
<evidence type="ECO:0008006" key="4">
    <source>
        <dbReference type="Google" id="ProtNLM"/>
    </source>
</evidence>
<protein>
    <recommendedName>
        <fullName evidence="4">DUF485 domain-containing protein</fullName>
    </recommendedName>
</protein>
<dbReference type="Pfam" id="PF04341">
    <property type="entry name" value="DUF485"/>
    <property type="match status" value="1"/>
</dbReference>